<proteinExistence type="predicted"/>
<protein>
    <recommendedName>
        <fullName evidence="3">Zinc/iron-chelating domain-containing protein</fullName>
    </recommendedName>
</protein>
<name>A0A1R1IDC5_9RHOO</name>
<dbReference type="InterPro" id="IPR005358">
    <property type="entry name" value="Puta_zinc/iron-chelating_dom"/>
</dbReference>
<sequence length="198" mass="22175">MAHDVDGRAALEAKVAALIDEKPWMRADLLERQIALIANENSSYKAKSAKLIGVADQFVEAVAPYAACRRGCDQCCHMSTPIFQHEAQRLAAASGRKISVVPYRPHKEVLDKGLKFYGSPCPFLDQGQCSVYEVRPMICRVHHSLNSNSSECDTSVPLQQKTGVGMYNPDFLELPYMELTVRRNPAEPWGYLQEFFPL</sequence>
<dbReference type="STRING" id="418702.BJN45_03025"/>
<dbReference type="AlphaFoldDB" id="A0A1R1IDC5"/>
<organism evidence="1 2">
    <name type="scientific">Azonexus hydrophilus</name>
    <dbReference type="NCBI Taxonomy" id="418702"/>
    <lineage>
        <taxon>Bacteria</taxon>
        <taxon>Pseudomonadati</taxon>
        <taxon>Pseudomonadota</taxon>
        <taxon>Betaproteobacteria</taxon>
        <taxon>Rhodocyclales</taxon>
        <taxon>Azonexaceae</taxon>
        <taxon>Azonexus</taxon>
    </lineage>
</organism>
<evidence type="ECO:0000313" key="1">
    <source>
        <dbReference type="EMBL" id="OMG56602.1"/>
    </source>
</evidence>
<dbReference type="EMBL" id="MTHD01000001">
    <property type="protein sequence ID" value="OMG56602.1"/>
    <property type="molecule type" value="Genomic_DNA"/>
</dbReference>
<dbReference type="Pfam" id="PF03692">
    <property type="entry name" value="CxxCxxCC"/>
    <property type="match status" value="1"/>
</dbReference>
<evidence type="ECO:0000313" key="2">
    <source>
        <dbReference type="Proteomes" id="UP000187526"/>
    </source>
</evidence>
<dbReference type="RefSeq" id="WP_076091903.1">
    <property type="nucleotide sequence ID" value="NZ_MTHD01000001.1"/>
</dbReference>
<dbReference type="Proteomes" id="UP000187526">
    <property type="component" value="Unassembled WGS sequence"/>
</dbReference>
<comment type="caution">
    <text evidence="1">The sequence shown here is derived from an EMBL/GenBank/DDBJ whole genome shotgun (WGS) entry which is preliminary data.</text>
</comment>
<keyword evidence="2" id="KW-1185">Reference proteome</keyword>
<reference evidence="1 2" key="1">
    <citation type="submission" date="2016-10" db="EMBL/GenBank/DDBJ databases">
        <title>Alkaliphiles isolated from bioreactors.</title>
        <authorList>
            <person name="Salah Z."/>
            <person name="Rout S.P."/>
            <person name="Humphreys P.N."/>
        </authorList>
    </citation>
    <scope>NUCLEOTIDE SEQUENCE [LARGE SCALE GENOMIC DNA]</scope>
    <source>
        <strain evidence="1 2">ZS02</strain>
    </source>
</reference>
<evidence type="ECO:0008006" key="3">
    <source>
        <dbReference type="Google" id="ProtNLM"/>
    </source>
</evidence>
<dbReference type="OrthoDB" id="9779822at2"/>
<accession>A0A1R1IDC5</accession>
<gene>
    <name evidence="1" type="ORF">BJN45_03025</name>
</gene>